<protein>
    <recommendedName>
        <fullName evidence="3">Restriction endonuclease</fullName>
    </recommendedName>
</protein>
<organism evidence="1 2">
    <name type="scientific">Vibrio maritimus</name>
    <dbReference type="NCBI Taxonomy" id="990268"/>
    <lineage>
        <taxon>Bacteria</taxon>
        <taxon>Pseudomonadati</taxon>
        <taxon>Pseudomonadota</taxon>
        <taxon>Gammaproteobacteria</taxon>
        <taxon>Vibrionales</taxon>
        <taxon>Vibrionaceae</taxon>
        <taxon>Vibrio</taxon>
    </lineage>
</organism>
<keyword evidence="2" id="KW-1185">Reference proteome</keyword>
<reference evidence="1 2" key="1">
    <citation type="submission" date="2014-09" db="EMBL/GenBank/DDBJ databases">
        <title>Vibrio maritimus JCM 19235. (C45) whole genome shotgun sequence.</title>
        <authorList>
            <person name="Sawabe T."/>
            <person name="Meirelles P."/>
            <person name="Nakanishi M."/>
            <person name="Sayaka M."/>
            <person name="Hattori M."/>
            <person name="Ohkuma M."/>
        </authorList>
    </citation>
    <scope>NUCLEOTIDE SEQUENCE [LARGE SCALE GENOMIC DNA]</scope>
    <source>
        <strain evidence="2">JCM19235</strain>
    </source>
</reference>
<dbReference type="Pfam" id="PF14255">
    <property type="entry name" value="Zn_ribbon_21"/>
    <property type="match status" value="1"/>
</dbReference>
<sequence length="63" mass="7315">MEAIRAWRVNCPYCGEAFETSIDCTVDSQEYIEDCYVCCRPILFEVTLDSDDVFVTVRHENDV</sequence>
<comment type="caution">
    <text evidence="1">The sequence shown here is derived from an EMBL/GenBank/DDBJ whole genome shotgun (WGS) entry which is preliminary data.</text>
</comment>
<dbReference type="Proteomes" id="UP000029228">
    <property type="component" value="Unassembled WGS sequence"/>
</dbReference>
<dbReference type="PIRSF" id="PIRSF037225">
    <property type="entry name" value="UCP037225"/>
    <property type="match status" value="1"/>
</dbReference>
<reference evidence="1 2" key="2">
    <citation type="submission" date="2014-09" db="EMBL/GenBank/DDBJ databases">
        <authorList>
            <consortium name="NBRP consortium"/>
            <person name="Sawabe T."/>
            <person name="Meirelles P."/>
            <person name="Nakanishi M."/>
            <person name="Sayaka M."/>
            <person name="Hattori M."/>
            <person name="Ohkuma M."/>
        </authorList>
    </citation>
    <scope>NUCLEOTIDE SEQUENCE [LARGE SCALE GENOMIC DNA]</scope>
    <source>
        <strain evidence="2">JCM19235</strain>
    </source>
</reference>
<evidence type="ECO:0008006" key="3">
    <source>
        <dbReference type="Google" id="ProtNLM"/>
    </source>
</evidence>
<dbReference type="EMBL" id="BBMR01000007">
    <property type="protein sequence ID" value="GAL21189.1"/>
    <property type="molecule type" value="Genomic_DNA"/>
</dbReference>
<accession>A0A090S3V2</accession>
<dbReference type="InterPro" id="IPR017143">
    <property type="entry name" value="UCP037225"/>
</dbReference>
<dbReference type="STRING" id="990268.JCM19235_464"/>
<evidence type="ECO:0000313" key="1">
    <source>
        <dbReference type="EMBL" id="GAL21189.1"/>
    </source>
</evidence>
<name>A0A090S3V2_9VIBR</name>
<dbReference type="AlphaFoldDB" id="A0A090S3V2"/>
<proteinExistence type="predicted"/>
<dbReference type="OrthoDB" id="9814566at2"/>
<dbReference type="InterPro" id="IPR025990">
    <property type="entry name" value="zinc_ribbon_bacterial"/>
</dbReference>
<evidence type="ECO:0000313" key="2">
    <source>
        <dbReference type="Proteomes" id="UP000029228"/>
    </source>
</evidence>
<gene>
    <name evidence="1" type="ORF">JCM19235_464</name>
</gene>